<evidence type="ECO:0000313" key="2">
    <source>
        <dbReference type="Proteomes" id="UP000034086"/>
    </source>
</evidence>
<proteinExistence type="predicted"/>
<accession>A0A0G1M5Y4</accession>
<dbReference type="Proteomes" id="UP000034086">
    <property type="component" value="Unassembled WGS sequence"/>
</dbReference>
<name>A0A0G1M5Y4_9BACT</name>
<comment type="caution">
    <text evidence="1">The sequence shown here is derived from an EMBL/GenBank/DDBJ whole genome shotgun (WGS) entry which is preliminary data.</text>
</comment>
<dbReference type="AlphaFoldDB" id="A0A0G1M5Y4"/>
<gene>
    <name evidence="1" type="ORF">UX03_C0013G0042</name>
</gene>
<reference evidence="1 2" key="1">
    <citation type="journal article" date="2015" name="Nature">
        <title>rRNA introns, odd ribosomes, and small enigmatic genomes across a large radiation of phyla.</title>
        <authorList>
            <person name="Brown C.T."/>
            <person name="Hug L.A."/>
            <person name="Thomas B.C."/>
            <person name="Sharon I."/>
            <person name="Castelle C.J."/>
            <person name="Singh A."/>
            <person name="Wilkins M.J."/>
            <person name="Williams K.H."/>
            <person name="Banfield J.F."/>
        </authorList>
    </citation>
    <scope>NUCLEOTIDE SEQUENCE [LARGE SCALE GENOMIC DNA]</scope>
</reference>
<evidence type="ECO:0000313" key="1">
    <source>
        <dbReference type="EMBL" id="KKU03684.1"/>
    </source>
</evidence>
<sequence>MESPRIENPKQTAEERLLSQEILGKIDELLDADGGEVDPSKIAKYGFDLSNQTIGGKKTLPEGIFASEVSCGLTLNRTPAEGQAQKTTILIRIFDKGNQELSFTLFFPENKSSFFQYGEDPKKTGYDHIPREATVEDLGDFLDILEKPLYLIG</sequence>
<organism evidence="1 2">
    <name type="scientific">Candidatus Woesebacteria bacterium GW2011_GWE1_45_18</name>
    <dbReference type="NCBI Taxonomy" id="1618598"/>
    <lineage>
        <taxon>Bacteria</taxon>
        <taxon>Candidatus Woeseibacteriota</taxon>
    </lineage>
</organism>
<dbReference type="EMBL" id="LCKQ01000013">
    <property type="protein sequence ID" value="KKU03684.1"/>
    <property type="molecule type" value="Genomic_DNA"/>
</dbReference>
<protein>
    <submittedName>
        <fullName evidence="1">Uncharacterized protein</fullName>
    </submittedName>
</protein>